<protein>
    <submittedName>
        <fullName evidence="2">Uncharacterized protein udd</fullName>
    </submittedName>
</protein>
<organism evidence="1 2">
    <name type="scientific">Drosophila kikkawai</name>
    <name type="common">Fruit fly</name>
    <dbReference type="NCBI Taxonomy" id="30033"/>
    <lineage>
        <taxon>Eukaryota</taxon>
        <taxon>Metazoa</taxon>
        <taxon>Ecdysozoa</taxon>
        <taxon>Arthropoda</taxon>
        <taxon>Hexapoda</taxon>
        <taxon>Insecta</taxon>
        <taxon>Pterygota</taxon>
        <taxon>Neoptera</taxon>
        <taxon>Endopterygota</taxon>
        <taxon>Diptera</taxon>
        <taxon>Brachycera</taxon>
        <taxon>Muscomorpha</taxon>
        <taxon>Ephydroidea</taxon>
        <taxon>Drosophilidae</taxon>
        <taxon>Drosophila</taxon>
        <taxon>Sophophora</taxon>
    </lineage>
</organism>
<reference evidence="2" key="2">
    <citation type="submission" date="2025-08" db="UniProtKB">
        <authorList>
            <consortium name="RefSeq"/>
        </authorList>
    </citation>
    <scope>IDENTIFICATION</scope>
    <source>
        <strain evidence="2">14028-0561.14</strain>
        <tissue evidence="2">Whole fly</tissue>
    </source>
</reference>
<name>A0A6P4IUW2_DROKI</name>
<reference evidence="1" key="1">
    <citation type="submission" date="2025-05" db="UniProtKB">
        <authorList>
            <consortium name="RefSeq"/>
        </authorList>
    </citation>
    <scope>NUCLEOTIDE SEQUENCE [LARGE SCALE GENOMIC DNA]</scope>
    <source>
        <strain evidence="1">14028-0561.14</strain>
    </source>
</reference>
<dbReference type="OMA" id="FWLNKNC"/>
<evidence type="ECO:0000313" key="1">
    <source>
        <dbReference type="Proteomes" id="UP001652661"/>
    </source>
</evidence>
<evidence type="ECO:0000313" key="2">
    <source>
        <dbReference type="RefSeq" id="XP_017027204.1"/>
    </source>
</evidence>
<gene>
    <name evidence="2" type="primary">udd</name>
</gene>
<dbReference type="AlphaFoldDB" id="A0A6P4IUW2"/>
<sequence>MKAKEANNKKKPERKINAASYPAKRIPSNALKRTLEIATNPIDSFWLNKNTSCVRPINYELYYGKNRSPTNEKLRLARNCLMQRDYKNLAKLLASNLAGDTVLQRDSYAVFAEYAEILKKFTKLKPKNIDKATETPPEAAEPLNLNPDSLDILIQSM</sequence>
<dbReference type="Proteomes" id="UP001652661">
    <property type="component" value="Chromosome 2R"/>
</dbReference>
<proteinExistence type="predicted"/>
<accession>A0A6P4IUW2</accession>
<dbReference type="OrthoDB" id="8046192at2759"/>
<keyword evidence="1" id="KW-1185">Reference proteome</keyword>
<dbReference type="RefSeq" id="XP_017027204.1">
    <property type="nucleotide sequence ID" value="XM_017171715.3"/>
</dbReference>